<dbReference type="InterPro" id="IPR025828">
    <property type="entry name" value="Put_sensor_dom"/>
</dbReference>
<dbReference type="OrthoDB" id="5183710at2"/>
<dbReference type="Proteomes" id="UP000250434">
    <property type="component" value="Chromosome"/>
</dbReference>
<proteinExistence type="predicted"/>
<accession>A0A344L9V9</accession>
<dbReference type="AlphaFoldDB" id="A0A344L9V9"/>
<keyword evidence="3" id="KW-0808">Transferase</keyword>
<sequence>MHTAQIEQDGSRSRPPFAGSLGFLLMNLPIGIFGFTLLFTLATTGISTAIVWVGLPIAALAVLLARGGARVERARVYAMLDTYIPVPYRALPEGSQKDRWKVRLKDGATWRDAAYFFLLFPLGIIQFVLVTTFWAVSLAFAALPIYFRYLPTGAFHFPAYDADLRWITVDSTVEALPWAALGVLFIAISVALTRAMAAGHARFAAVLLGPTRRMEEDGSPFPEAPAMSTVAG</sequence>
<keyword evidence="1" id="KW-0812">Transmembrane</keyword>
<keyword evidence="1" id="KW-0472">Membrane</keyword>
<evidence type="ECO:0000256" key="1">
    <source>
        <dbReference type="SAM" id="Phobius"/>
    </source>
</evidence>
<protein>
    <submittedName>
        <fullName evidence="3">Two-component system sensor kinase</fullName>
    </submittedName>
</protein>
<keyword evidence="3" id="KW-0418">Kinase</keyword>
<reference evidence="3 4" key="1">
    <citation type="submission" date="2016-04" db="EMBL/GenBank/DDBJ databases">
        <title>Complete genome sequence and analysis of deep-sea sediment isolate, Amycolatopsis sp. WP1.</title>
        <authorList>
            <person name="Wang H."/>
            <person name="Chen S."/>
            <person name="Wu Q."/>
        </authorList>
    </citation>
    <scope>NUCLEOTIDE SEQUENCE [LARGE SCALE GENOMIC DNA]</scope>
    <source>
        <strain evidence="3 4">WP1</strain>
    </source>
</reference>
<feature type="transmembrane region" description="Helical" evidence="1">
    <location>
        <begin position="21"/>
        <end position="40"/>
    </location>
</feature>
<dbReference type="RefSeq" id="WP_113694091.1">
    <property type="nucleotide sequence ID" value="NZ_CP015163.1"/>
</dbReference>
<dbReference type="Pfam" id="PF13796">
    <property type="entry name" value="Sensor"/>
    <property type="match status" value="1"/>
</dbReference>
<organism evidence="3 4">
    <name type="scientific">Amycolatopsis albispora</name>
    <dbReference type="NCBI Taxonomy" id="1804986"/>
    <lineage>
        <taxon>Bacteria</taxon>
        <taxon>Bacillati</taxon>
        <taxon>Actinomycetota</taxon>
        <taxon>Actinomycetes</taxon>
        <taxon>Pseudonocardiales</taxon>
        <taxon>Pseudonocardiaceae</taxon>
        <taxon>Amycolatopsis</taxon>
    </lineage>
</organism>
<dbReference type="GO" id="GO:0016301">
    <property type="term" value="F:kinase activity"/>
    <property type="evidence" value="ECO:0007669"/>
    <property type="project" value="UniProtKB-KW"/>
</dbReference>
<gene>
    <name evidence="3" type="ORF">A4R43_21940</name>
</gene>
<feature type="transmembrane region" description="Helical" evidence="1">
    <location>
        <begin position="113"/>
        <end position="146"/>
    </location>
</feature>
<dbReference type="KEGG" id="aab:A4R43_21940"/>
<evidence type="ECO:0000313" key="4">
    <source>
        <dbReference type="Proteomes" id="UP000250434"/>
    </source>
</evidence>
<evidence type="ECO:0000259" key="2">
    <source>
        <dbReference type="Pfam" id="PF13796"/>
    </source>
</evidence>
<name>A0A344L9V9_9PSEU</name>
<keyword evidence="4" id="KW-1185">Reference proteome</keyword>
<feature type="transmembrane region" description="Helical" evidence="1">
    <location>
        <begin position="175"/>
        <end position="193"/>
    </location>
</feature>
<feature type="transmembrane region" description="Helical" evidence="1">
    <location>
        <begin position="46"/>
        <end position="65"/>
    </location>
</feature>
<evidence type="ECO:0000313" key="3">
    <source>
        <dbReference type="EMBL" id="AXB44833.1"/>
    </source>
</evidence>
<feature type="domain" description="Putative sensor" evidence="2">
    <location>
        <begin position="23"/>
        <end position="208"/>
    </location>
</feature>
<keyword evidence="1" id="KW-1133">Transmembrane helix</keyword>
<dbReference type="EMBL" id="CP015163">
    <property type="protein sequence ID" value="AXB44833.1"/>
    <property type="molecule type" value="Genomic_DNA"/>
</dbReference>